<accession>A0A2P8EAP6</accession>
<sequence length="178" mass="20407">MKFRISPGLIRLQKECKMKHQTELNAAVSILERGIRAKVRAPFFLRILGRKHISIRIRKLYAGTLLECSAAYLATGIKEEELKEVDTERALELMQLHGIKIAEAVAIAALNSKWKIRMFSKMMASFLVWNMHWRELFALLEFILVYNGTSDFMNTTRLLRAAKITDPSNLGQNKKKGS</sequence>
<dbReference type="Proteomes" id="UP000240708">
    <property type="component" value="Unassembled WGS sequence"/>
</dbReference>
<dbReference type="AlphaFoldDB" id="A0A2P8EAP6"/>
<comment type="caution">
    <text evidence="1">The sequence shown here is derived from an EMBL/GenBank/DDBJ whole genome shotgun (WGS) entry which is preliminary data.</text>
</comment>
<evidence type="ECO:0000313" key="2">
    <source>
        <dbReference type="Proteomes" id="UP000240708"/>
    </source>
</evidence>
<reference evidence="1 2" key="1">
    <citation type="submission" date="2018-03" db="EMBL/GenBank/DDBJ databases">
        <title>Genomic Encyclopedia of Archaeal and Bacterial Type Strains, Phase II (KMG-II): from individual species to whole genera.</title>
        <authorList>
            <person name="Goeker M."/>
        </authorList>
    </citation>
    <scope>NUCLEOTIDE SEQUENCE [LARGE SCALE GENOMIC DNA]</scope>
    <source>
        <strain evidence="1 2">DSM 28057</strain>
    </source>
</reference>
<protein>
    <submittedName>
        <fullName evidence="1">Uncharacterized protein</fullName>
    </submittedName>
</protein>
<gene>
    <name evidence="1" type="ORF">CLV48_102356</name>
</gene>
<name>A0A2P8EAP6_9BACT</name>
<evidence type="ECO:0000313" key="1">
    <source>
        <dbReference type="EMBL" id="PSL06539.1"/>
    </source>
</evidence>
<proteinExistence type="predicted"/>
<keyword evidence="2" id="KW-1185">Reference proteome</keyword>
<dbReference type="EMBL" id="PYGF01000002">
    <property type="protein sequence ID" value="PSL06539.1"/>
    <property type="molecule type" value="Genomic_DNA"/>
</dbReference>
<organism evidence="1 2">
    <name type="scientific">Cecembia rubra</name>
    <dbReference type="NCBI Taxonomy" id="1485585"/>
    <lineage>
        <taxon>Bacteria</taxon>
        <taxon>Pseudomonadati</taxon>
        <taxon>Bacteroidota</taxon>
        <taxon>Cytophagia</taxon>
        <taxon>Cytophagales</taxon>
        <taxon>Cyclobacteriaceae</taxon>
        <taxon>Cecembia</taxon>
    </lineage>
</organism>